<dbReference type="PANTHER" id="PTHR43877:SF1">
    <property type="entry name" value="ACETYLTRANSFERASE"/>
    <property type="match status" value="1"/>
</dbReference>
<name>A0ABW0FVG2_9CAUL</name>
<sequence>MSVAPIIATSFRIVPETDADRAEVDALVMAAFGPGRFVKTAERIREHAHMSAAFVAREDGRLTGSVRLWAVTVAGLDALFLGPITVAKDVRSGGLGADLVGACIGEARQRGVAGILLVGDAAYFQRFGFQPAPDVTLPGPADPRRVLWLPITSAAPSGKALPA</sequence>
<dbReference type="InterPro" id="IPR000182">
    <property type="entry name" value="GNAT_dom"/>
</dbReference>
<reference evidence="5" key="1">
    <citation type="journal article" date="2019" name="Int. J. Syst. Evol. Microbiol.">
        <title>The Global Catalogue of Microorganisms (GCM) 10K type strain sequencing project: providing services to taxonomists for standard genome sequencing and annotation.</title>
        <authorList>
            <consortium name="The Broad Institute Genomics Platform"/>
            <consortium name="The Broad Institute Genome Sequencing Center for Infectious Disease"/>
            <person name="Wu L."/>
            <person name="Ma J."/>
        </authorList>
    </citation>
    <scope>NUCLEOTIDE SEQUENCE [LARGE SCALE GENOMIC DNA]</scope>
    <source>
        <strain evidence="5">JCM 12125</strain>
    </source>
</reference>
<dbReference type="InterPro" id="IPR016181">
    <property type="entry name" value="Acyl_CoA_acyltransferase"/>
</dbReference>
<organism evidence="4 5">
    <name type="scientific">Brevundimonas staleyi</name>
    <dbReference type="NCBI Taxonomy" id="74326"/>
    <lineage>
        <taxon>Bacteria</taxon>
        <taxon>Pseudomonadati</taxon>
        <taxon>Pseudomonadota</taxon>
        <taxon>Alphaproteobacteria</taxon>
        <taxon>Caulobacterales</taxon>
        <taxon>Caulobacteraceae</taxon>
        <taxon>Brevundimonas</taxon>
    </lineage>
</organism>
<keyword evidence="1 4" id="KW-0808">Transferase</keyword>
<evidence type="ECO:0000256" key="2">
    <source>
        <dbReference type="ARBA" id="ARBA00023315"/>
    </source>
</evidence>
<dbReference type="Proteomes" id="UP001596152">
    <property type="component" value="Unassembled WGS sequence"/>
</dbReference>
<evidence type="ECO:0000313" key="5">
    <source>
        <dbReference type="Proteomes" id="UP001596152"/>
    </source>
</evidence>
<keyword evidence="2 4" id="KW-0012">Acyltransferase</keyword>
<evidence type="ECO:0000256" key="1">
    <source>
        <dbReference type="ARBA" id="ARBA00022679"/>
    </source>
</evidence>
<comment type="caution">
    <text evidence="4">The sequence shown here is derived from an EMBL/GenBank/DDBJ whole genome shotgun (WGS) entry which is preliminary data.</text>
</comment>
<dbReference type="CDD" id="cd04301">
    <property type="entry name" value="NAT_SF"/>
    <property type="match status" value="1"/>
</dbReference>
<gene>
    <name evidence="4" type="ORF">ACFPIE_16330</name>
</gene>
<proteinExistence type="predicted"/>
<dbReference type="GO" id="GO:0016746">
    <property type="term" value="F:acyltransferase activity"/>
    <property type="evidence" value="ECO:0007669"/>
    <property type="project" value="UniProtKB-KW"/>
</dbReference>
<keyword evidence="5" id="KW-1185">Reference proteome</keyword>
<dbReference type="SUPFAM" id="SSF55729">
    <property type="entry name" value="Acyl-CoA N-acyltransferases (Nat)"/>
    <property type="match status" value="1"/>
</dbReference>
<evidence type="ECO:0000313" key="4">
    <source>
        <dbReference type="EMBL" id="MFC5345484.1"/>
    </source>
</evidence>
<protein>
    <submittedName>
        <fullName evidence="4">GNAT family N-acetyltransferase</fullName>
        <ecNumber evidence="4">2.3.-.-</ecNumber>
    </submittedName>
</protein>
<dbReference type="PROSITE" id="PS51186">
    <property type="entry name" value="GNAT"/>
    <property type="match status" value="1"/>
</dbReference>
<dbReference type="Gene3D" id="3.40.630.30">
    <property type="match status" value="1"/>
</dbReference>
<dbReference type="EC" id="2.3.-.-" evidence="4"/>
<dbReference type="Pfam" id="PF00583">
    <property type="entry name" value="Acetyltransf_1"/>
    <property type="match status" value="1"/>
</dbReference>
<feature type="domain" description="N-acetyltransferase" evidence="3">
    <location>
        <begin position="11"/>
        <end position="152"/>
    </location>
</feature>
<dbReference type="RefSeq" id="WP_374038802.1">
    <property type="nucleotide sequence ID" value="NZ_CP169082.1"/>
</dbReference>
<dbReference type="EMBL" id="JBHSLF010000049">
    <property type="protein sequence ID" value="MFC5345484.1"/>
    <property type="molecule type" value="Genomic_DNA"/>
</dbReference>
<evidence type="ECO:0000259" key="3">
    <source>
        <dbReference type="PROSITE" id="PS51186"/>
    </source>
</evidence>
<accession>A0ABW0FVG2</accession>
<dbReference type="PANTHER" id="PTHR43877">
    <property type="entry name" value="AMINOALKYLPHOSPHONATE N-ACETYLTRANSFERASE-RELATED-RELATED"/>
    <property type="match status" value="1"/>
</dbReference>
<dbReference type="InterPro" id="IPR050832">
    <property type="entry name" value="Bact_Acetyltransf"/>
</dbReference>